<organism evidence="1 2">
    <name type="scientific">Aegilops tauschii subsp. strangulata</name>
    <name type="common">Goatgrass</name>
    <dbReference type="NCBI Taxonomy" id="200361"/>
    <lineage>
        <taxon>Eukaryota</taxon>
        <taxon>Viridiplantae</taxon>
        <taxon>Streptophyta</taxon>
        <taxon>Embryophyta</taxon>
        <taxon>Tracheophyta</taxon>
        <taxon>Spermatophyta</taxon>
        <taxon>Magnoliopsida</taxon>
        <taxon>Liliopsida</taxon>
        <taxon>Poales</taxon>
        <taxon>Poaceae</taxon>
        <taxon>BOP clade</taxon>
        <taxon>Pooideae</taxon>
        <taxon>Triticodae</taxon>
        <taxon>Triticeae</taxon>
        <taxon>Triticinae</taxon>
        <taxon>Aegilops</taxon>
    </lineage>
</organism>
<reference evidence="1" key="3">
    <citation type="journal article" date="2017" name="Nature">
        <title>Genome sequence of the progenitor of the wheat D genome Aegilops tauschii.</title>
        <authorList>
            <person name="Luo M.C."/>
            <person name="Gu Y.Q."/>
            <person name="Puiu D."/>
            <person name="Wang H."/>
            <person name="Twardziok S.O."/>
            <person name="Deal K.R."/>
            <person name="Huo N."/>
            <person name="Zhu T."/>
            <person name="Wang L."/>
            <person name="Wang Y."/>
            <person name="McGuire P.E."/>
            <person name="Liu S."/>
            <person name="Long H."/>
            <person name="Ramasamy R.K."/>
            <person name="Rodriguez J.C."/>
            <person name="Van S.L."/>
            <person name="Yuan L."/>
            <person name="Wang Z."/>
            <person name="Xia Z."/>
            <person name="Xiao L."/>
            <person name="Anderson O.D."/>
            <person name="Ouyang S."/>
            <person name="Liang Y."/>
            <person name="Zimin A.V."/>
            <person name="Pertea G."/>
            <person name="Qi P."/>
            <person name="Bennetzen J.L."/>
            <person name="Dai X."/>
            <person name="Dawson M.W."/>
            <person name="Muller H.G."/>
            <person name="Kugler K."/>
            <person name="Rivarola-Duarte L."/>
            <person name="Spannagl M."/>
            <person name="Mayer K.F.X."/>
            <person name="Lu F.H."/>
            <person name="Bevan M.W."/>
            <person name="Leroy P."/>
            <person name="Li P."/>
            <person name="You F.M."/>
            <person name="Sun Q."/>
            <person name="Liu Z."/>
            <person name="Lyons E."/>
            <person name="Wicker T."/>
            <person name="Salzberg S.L."/>
            <person name="Devos K.M."/>
            <person name="Dvorak J."/>
        </authorList>
    </citation>
    <scope>NUCLEOTIDE SEQUENCE [LARGE SCALE GENOMIC DNA]</scope>
    <source>
        <strain evidence="1">cv. AL8/78</strain>
    </source>
</reference>
<reference evidence="1" key="4">
    <citation type="submission" date="2019-03" db="UniProtKB">
        <authorList>
            <consortium name="EnsemblPlants"/>
        </authorList>
    </citation>
    <scope>IDENTIFICATION</scope>
</reference>
<accession>A0A453RG12</accession>
<protein>
    <submittedName>
        <fullName evidence="1">Uncharacterized protein</fullName>
    </submittedName>
</protein>
<dbReference type="Gramene" id="AET7Gv20570200.2">
    <property type="protein sequence ID" value="AET7Gv20570200.2"/>
    <property type="gene ID" value="AET7Gv20570200"/>
</dbReference>
<reference evidence="2" key="1">
    <citation type="journal article" date="2014" name="Science">
        <title>Ancient hybridizations among the ancestral genomes of bread wheat.</title>
        <authorList>
            <consortium name="International Wheat Genome Sequencing Consortium,"/>
            <person name="Marcussen T."/>
            <person name="Sandve S.R."/>
            <person name="Heier L."/>
            <person name="Spannagl M."/>
            <person name="Pfeifer M."/>
            <person name="Jakobsen K.S."/>
            <person name="Wulff B.B."/>
            <person name="Steuernagel B."/>
            <person name="Mayer K.F."/>
            <person name="Olsen O.A."/>
        </authorList>
    </citation>
    <scope>NUCLEOTIDE SEQUENCE [LARGE SCALE GENOMIC DNA]</scope>
    <source>
        <strain evidence="2">cv. AL8/78</strain>
    </source>
</reference>
<reference evidence="1" key="5">
    <citation type="journal article" date="2021" name="G3 (Bethesda)">
        <title>Aegilops tauschii genome assembly Aet v5.0 features greater sequence contiguity and improved annotation.</title>
        <authorList>
            <person name="Wang L."/>
            <person name="Zhu T."/>
            <person name="Rodriguez J.C."/>
            <person name="Deal K.R."/>
            <person name="Dubcovsky J."/>
            <person name="McGuire P.E."/>
            <person name="Lux T."/>
            <person name="Spannagl M."/>
            <person name="Mayer K.F.X."/>
            <person name="Baldrich P."/>
            <person name="Meyers B.C."/>
            <person name="Huo N."/>
            <person name="Gu Y.Q."/>
            <person name="Zhou H."/>
            <person name="Devos K.M."/>
            <person name="Bennetzen J.L."/>
            <person name="Unver T."/>
            <person name="Budak H."/>
            <person name="Gulick P.J."/>
            <person name="Galiba G."/>
            <person name="Kalapos B."/>
            <person name="Nelson D.R."/>
            <person name="Li P."/>
            <person name="You F.M."/>
            <person name="Luo M.C."/>
            <person name="Dvorak J."/>
        </authorList>
    </citation>
    <scope>NUCLEOTIDE SEQUENCE [LARGE SCALE GENOMIC DNA]</scope>
    <source>
        <strain evidence="1">cv. AL8/78</strain>
    </source>
</reference>
<reference evidence="2" key="2">
    <citation type="journal article" date="2017" name="Nat. Plants">
        <title>The Aegilops tauschii genome reveals multiple impacts of transposons.</title>
        <authorList>
            <person name="Zhao G."/>
            <person name="Zou C."/>
            <person name="Li K."/>
            <person name="Wang K."/>
            <person name="Li T."/>
            <person name="Gao L."/>
            <person name="Zhang X."/>
            <person name="Wang H."/>
            <person name="Yang Z."/>
            <person name="Liu X."/>
            <person name="Jiang W."/>
            <person name="Mao L."/>
            <person name="Kong X."/>
            <person name="Jiao Y."/>
            <person name="Jia J."/>
        </authorList>
    </citation>
    <scope>NUCLEOTIDE SEQUENCE [LARGE SCALE GENOMIC DNA]</scope>
    <source>
        <strain evidence="2">cv. AL8/78</strain>
    </source>
</reference>
<keyword evidence="2" id="KW-1185">Reference proteome</keyword>
<dbReference type="AlphaFoldDB" id="A0A453RG12"/>
<dbReference type="Proteomes" id="UP000015105">
    <property type="component" value="Chromosome 7D"/>
</dbReference>
<evidence type="ECO:0000313" key="1">
    <source>
        <dbReference type="EnsemblPlants" id="AET7Gv20570200.2"/>
    </source>
</evidence>
<proteinExistence type="predicted"/>
<sequence>GNEGKEQSLHFFSSDGSTREMKIWLSATEVANICLAWRRVCGQGL</sequence>
<evidence type="ECO:0000313" key="2">
    <source>
        <dbReference type="Proteomes" id="UP000015105"/>
    </source>
</evidence>
<name>A0A453RG12_AEGTS</name>
<dbReference type="EnsemblPlants" id="AET7Gv20570200.2">
    <property type="protein sequence ID" value="AET7Gv20570200.2"/>
    <property type="gene ID" value="AET7Gv20570200"/>
</dbReference>